<feature type="transmembrane region" description="Helical" evidence="9">
    <location>
        <begin position="477"/>
        <end position="499"/>
    </location>
</feature>
<dbReference type="PANTHER" id="PTHR10050:SF46">
    <property type="entry name" value="PROTEIN O-MANNOSYL-TRANSFERASE 2"/>
    <property type="match status" value="1"/>
</dbReference>
<evidence type="ECO:0000256" key="3">
    <source>
        <dbReference type="ARBA" id="ARBA00007222"/>
    </source>
</evidence>
<dbReference type="GeneID" id="94834323"/>
<evidence type="ECO:0000256" key="5">
    <source>
        <dbReference type="ARBA" id="ARBA00022679"/>
    </source>
</evidence>
<keyword evidence="4 12" id="KW-0328">Glycosyltransferase</keyword>
<evidence type="ECO:0000313" key="12">
    <source>
        <dbReference type="EMBL" id="OHT12660.1"/>
    </source>
</evidence>
<keyword evidence="8 9" id="KW-0472">Membrane</keyword>
<evidence type="ECO:0000256" key="9">
    <source>
        <dbReference type="SAM" id="Phobius"/>
    </source>
</evidence>
<dbReference type="Proteomes" id="UP000179807">
    <property type="component" value="Unassembled WGS sequence"/>
</dbReference>
<dbReference type="AlphaFoldDB" id="A0A1J4KS65"/>
<dbReference type="VEuPathDB" id="TrichDB:TRFO_17489"/>
<feature type="domain" description="Protein O-mannosyl-transferase C-terminal four TM" evidence="11">
    <location>
        <begin position="341"/>
        <end position="503"/>
    </location>
</feature>
<feature type="transmembrane region" description="Helical" evidence="9">
    <location>
        <begin position="42"/>
        <end position="61"/>
    </location>
</feature>
<reference evidence="12" key="1">
    <citation type="submission" date="2016-10" db="EMBL/GenBank/DDBJ databases">
        <authorList>
            <person name="Benchimol M."/>
            <person name="Almeida L.G."/>
            <person name="Vasconcelos A.T."/>
            <person name="Perreira-Neves A."/>
            <person name="Rosa I.A."/>
            <person name="Tasca T."/>
            <person name="Bogo M.R."/>
            <person name="de Souza W."/>
        </authorList>
    </citation>
    <scope>NUCLEOTIDE SEQUENCE [LARGE SCALE GENOMIC DNA]</scope>
    <source>
        <strain evidence="12">K</strain>
    </source>
</reference>
<comment type="similarity">
    <text evidence="3">Belongs to the glycosyltransferase 39 family.</text>
</comment>
<feature type="transmembrane region" description="Helical" evidence="9">
    <location>
        <begin position="207"/>
        <end position="233"/>
    </location>
</feature>
<evidence type="ECO:0000259" key="11">
    <source>
        <dbReference type="Pfam" id="PF16192"/>
    </source>
</evidence>
<comment type="subcellular location">
    <subcellularLocation>
        <location evidence="1">Endomembrane system</location>
        <topology evidence="1">Multi-pass membrane protein</topology>
    </subcellularLocation>
</comment>
<dbReference type="PANTHER" id="PTHR10050">
    <property type="entry name" value="DOLICHYL-PHOSPHATE-MANNOSE--PROTEIN MANNOSYLTRANSFERASE"/>
    <property type="match status" value="1"/>
</dbReference>
<dbReference type="InterPro" id="IPR027005">
    <property type="entry name" value="PMT-like"/>
</dbReference>
<evidence type="ECO:0000256" key="1">
    <source>
        <dbReference type="ARBA" id="ARBA00004127"/>
    </source>
</evidence>
<dbReference type="Pfam" id="PF02366">
    <property type="entry name" value="PMT"/>
    <property type="match status" value="1"/>
</dbReference>
<feature type="domain" description="ArnT-like N-terminal" evidence="10">
    <location>
        <begin position="49"/>
        <end position="300"/>
    </location>
</feature>
<evidence type="ECO:0000313" key="13">
    <source>
        <dbReference type="Proteomes" id="UP000179807"/>
    </source>
</evidence>
<comment type="pathway">
    <text evidence="2">Protein modification; protein glycosylation.</text>
</comment>
<evidence type="ECO:0000256" key="6">
    <source>
        <dbReference type="ARBA" id="ARBA00022692"/>
    </source>
</evidence>
<feature type="transmembrane region" description="Helical" evidence="9">
    <location>
        <begin position="392"/>
        <end position="415"/>
    </location>
</feature>
<dbReference type="RefSeq" id="XP_068365796.1">
    <property type="nucleotide sequence ID" value="XM_068499619.1"/>
</dbReference>
<accession>A0A1J4KS65</accession>
<dbReference type="OrthoDB" id="292747at2759"/>
<dbReference type="GO" id="GO:0016020">
    <property type="term" value="C:membrane"/>
    <property type="evidence" value="ECO:0007669"/>
    <property type="project" value="InterPro"/>
</dbReference>
<sequence>MSKQIQKAKKKSSDMKMKKKLINFPSFIRSLRHPLPPTSFALSDVAFLMILLFFGFFSRTFRLAFPPNRVFDEVHFGGFTNRYIKHEYFHDIHPPLGKLLLAFYAYLSGYKGDIDFSQDAYLNKHFFSLRSTPATFSAMIPPVSFLAMRFFGFSLLSSILTSVFLATENMLIVESHLVLIDGFLHTFTVFTILGVSLLEVSPYSKFALIFTSIMAGCTFSIKYTGLSVLVFAGMHQLIFYSRSQLLYLFKFNFFNARLGILHLYNELKNSPLVLLSIKMIIMVIISVSVMIFTFIIHIIILDFQQGNDVGFMPFSFRNTLTFPNSPNYGVRTCCMSMAKRVTTLIKVMHKSNMGITAAHSASSNWYDWPLIRMRCISYYTNMYSLVLVATPVIWYAAAIGPILCLIFAVCAYFFGNYEVTKLIIWPAGYYASWVPFVLIPRVLFVYHYLVPLIFGVFSFAAVLEVMFSNTRALRSMIFVLLITTCLIVYIFFAPFSYALKGYDWGIRKWYKKMY</sequence>
<feature type="transmembrane region" description="Helical" evidence="9">
    <location>
        <begin position="445"/>
        <end position="465"/>
    </location>
</feature>
<organism evidence="12 13">
    <name type="scientific">Tritrichomonas foetus</name>
    <dbReference type="NCBI Taxonomy" id="1144522"/>
    <lineage>
        <taxon>Eukaryota</taxon>
        <taxon>Metamonada</taxon>
        <taxon>Parabasalia</taxon>
        <taxon>Tritrichomonadida</taxon>
        <taxon>Tritrichomonadidae</taxon>
        <taxon>Tritrichomonas</taxon>
    </lineage>
</organism>
<evidence type="ECO:0000256" key="2">
    <source>
        <dbReference type="ARBA" id="ARBA00004922"/>
    </source>
</evidence>
<keyword evidence="7 9" id="KW-1133">Transmembrane helix</keyword>
<proteinExistence type="inferred from homology"/>
<feature type="transmembrane region" description="Helical" evidence="9">
    <location>
        <begin position="276"/>
        <end position="300"/>
    </location>
</feature>
<evidence type="ECO:0000256" key="4">
    <source>
        <dbReference type="ARBA" id="ARBA00022676"/>
    </source>
</evidence>
<comment type="caution">
    <text evidence="12">The sequence shown here is derived from an EMBL/GenBank/DDBJ whole genome shotgun (WGS) entry which is preliminary data.</text>
</comment>
<feature type="transmembrane region" description="Helical" evidence="9">
    <location>
        <begin position="146"/>
        <end position="166"/>
    </location>
</feature>
<gene>
    <name evidence="12" type="ORF">TRFO_17489</name>
</gene>
<feature type="transmembrane region" description="Helical" evidence="9">
    <location>
        <begin position="422"/>
        <end position="439"/>
    </location>
</feature>
<evidence type="ECO:0000259" key="10">
    <source>
        <dbReference type="Pfam" id="PF02366"/>
    </source>
</evidence>
<dbReference type="Pfam" id="PF16192">
    <property type="entry name" value="PMT_4TMC"/>
    <property type="match status" value="1"/>
</dbReference>
<dbReference type="GO" id="GO:0004169">
    <property type="term" value="F:dolichyl-phosphate-mannose-protein mannosyltransferase activity"/>
    <property type="evidence" value="ECO:0007669"/>
    <property type="project" value="TreeGrafter"/>
</dbReference>
<keyword evidence="13" id="KW-1185">Reference proteome</keyword>
<dbReference type="EMBL" id="MLAK01000559">
    <property type="protein sequence ID" value="OHT12660.1"/>
    <property type="molecule type" value="Genomic_DNA"/>
</dbReference>
<evidence type="ECO:0000256" key="7">
    <source>
        <dbReference type="ARBA" id="ARBA00022989"/>
    </source>
</evidence>
<evidence type="ECO:0000256" key="8">
    <source>
        <dbReference type="ARBA" id="ARBA00023136"/>
    </source>
</evidence>
<dbReference type="GO" id="GO:0012505">
    <property type="term" value="C:endomembrane system"/>
    <property type="evidence" value="ECO:0007669"/>
    <property type="project" value="UniProtKB-SubCell"/>
</dbReference>
<keyword evidence="5" id="KW-0808">Transferase</keyword>
<protein>
    <submittedName>
        <fullName evidence="12">Dolichyl-phosphate-mannose-protein mannosyltransferase</fullName>
    </submittedName>
</protein>
<dbReference type="UniPathway" id="UPA00378"/>
<dbReference type="InterPro" id="IPR032421">
    <property type="entry name" value="PMT_4TMC"/>
</dbReference>
<feature type="transmembrane region" description="Helical" evidence="9">
    <location>
        <begin position="178"/>
        <end position="200"/>
    </location>
</feature>
<keyword evidence="6 9" id="KW-0812">Transmembrane</keyword>
<name>A0A1J4KS65_9EUKA</name>
<dbReference type="InterPro" id="IPR003342">
    <property type="entry name" value="ArnT-like_N"/>
</dbReference>